<dbReference type="InterPro" id="IPR013767">
    <property type="entry name" value="PAS_fold"/>
</dbReference>
<dbReference type="InterPro" id="IPR043128">
    <property type="entry name" value="Rev_trsase/Diguanyl_cyclase"/>
</dbReference>
<evidence type="ECO:0000259" key="10">
    <source>
        <dbReference type="PROSITE" id="PS50887"/>
    </source>
</evidence>
<dbReference type="InterPro" id="IPR000160">
    <property type="entry name" value="GGDEF_dom"/>
</dbReference>
<evidence type="ECO:0000256" key="5">
    <source>
        <dbReference type="ARBA" id="ARBA00023136"/>
    </source>
</evidence>
<dbReference type="Pfam" id="PF05231">
    <property type="entry name" value="MASE1"/>
    <property type="match status" value="1"/>
</dbReference>
<dbReference type="EMBL" id="JBIWXY010000002">
    <property type="protein sequence ID" value="MFJ5446826.1"/>
    <property type="molecule type" value="Genomic_DNA"/>
</dbReference>
<dbReference type="Pfam" id="PF00989">
    <property type="entry name" value="PAS"/>
    <property type="match status" value="1"/>
</dbReference>
<evidence type="ECO:0000256" key="1">
    <source>
        <dbReference type="ARBA" id="ARBA00004651"/>
    </source>
</evidence>
<dbReference type="CDD" id="cd01948">
    <property type="entry name" value="EAL"/>
    <property type="match status" value="1"/>
</dbReference>
<proteinExistence type="predicted"/>
<evidence type="ECO:0000259" key="8">
    <source>
        <dbReference type="PROSITE" id="PS50113"/>
    </source>
</evidence>
<dbReference type="Gene3D" id="3.20.20.450">
    <property type="entry name" value="EAL domain"/>
    <property type="match status" value="1"/>
</dbReference>
<dbReference type="InterPro" id="IPR001633">
    <property type="entry name" value="EAL_dom"/>
</dbReference>
<dbReference type="InterPro" id="IPR007895">
    <property type="entry name" value="MASE1"/>
</dbReference>
<feature type="domain" description="GGDEF" evidence="10">
    <location>
        <begin position="462"/>
        <end position="600"/>
    </location>
</feature>
<dbReference type="PANTHER" id="PTHR44757">
    <property type="entry name" value="DIGUANYLATE CYCLASE DGCP"/>
    <property type="match status" value="1"/>
</dbReference>
<evidence type="ECO:0000256" key="3">
    <source>
        <dbReference type="ARBA" id="ARBA00022692"/>
    </source>
</evidence>
<dbReference type="CDD" id="cd01949">
    <property type="entry name" value="GGDEF"/>
    <property type="match status" value="1"/>
</dbReference>
<dbReference type="InterPro" id="IPR052155">
    <property type="entry name" value="Biofilm_reg_signaling"/>
</dbReference>
<evidence type="ECO:0000256" key="6">
    <source>
        <dbReference type="SAM" id="Phobius"/>
    </source>
</evidence>
<dbReference type="InterPro" id="IPR000014">
    <property type="entry name" value="PAS"/>
</dbReference>
<dbReference type="NCBIfam" id="TIGR00254">
    <property type="entry name" value="GGDEF"/>
    <property type="match status" value="1"/>
</dbReference>
<dbReference type="InterPro" id="IPR029787">
    <property type="entry name" value="Nucleotide_cyclase"/>
</dbReference>
<feature type="transmembrane region" description="Helical" evidence="6">
    <location>
        <begin position="188"/>
        <end position="207"/>
    </location>
</feature>
<dbReference type="PROSITE" id="PS50887">
    <property type="entry name" value="GGDEF"/>
    <property type="match status" value="1"/>
</dbReference>
<dbReference type="Pfam" id="PF00990">
    <property type="entry name" value="GGDEF"/>
    <property type="match status" value="1"/>
</dbReference>
<feature type="domain" description="PAS" evidence="7">
    <location>
        <begin position="302"/>
        <end position="373"/>
    </location>
</feature>
<feature type="domain" description="PAC" evidence="8">
    <location>
        <begin position="380"/>
        <end position="430"/>
    </location>
</feature>
<keyword evidence="2" id="KW-1003">Cell membrane</keyword>
<dbReference type="NCBIfam" id="TIGR00229">
    <property type="entry name" value="sensory_box"/>
    <property type="match status" value="1"/>
</dbReference>
<organism evidence="11 12">
    <name type="scientific">Methylobacillus methanolivorans</name>
    <dbReference type="NCBI Taxonomy" id="1848927"/>
    <lineage>
        <taxon>Bacteria</taxon>
        <taxon>Pseudomonadati</taxon>
        <taxon>Pseudomonadota</taxon>
        <taxon>Betaproteobacteria</taxon>
        <taxon>Nitrosomonadales</taxon>
        <taxon>Methylophilaceae</taxon>
        <taxon>Methylobacillus</taxon>
    </lineage>
</organism>
<dbReference type="InterPro" id="IPR035965">
    <property type="entry name" value="PAS-like_dom_sf"/>
</dbReference>
<dbReference type="RefSeq" id="WP_400882842.1">
    <property type="nucleotide sequence ID" value="NZ_JBIWXY010000002.1"/>
</dbReference>
<feature type="transmembrane region" description="Helical" evidence="6">
    <location>
        <begin position="81"/>
        <end position="104"/>
    </location>
</feature>
<feature type="transmembrane region" description="Helical" evidence="6">
    <location>
        <begin position="267"/>
        <end position="288"/>
    </location>
</feature>
<keyword evidence="12" id="KW-1185">Reference proteome</keyword>
<evidence type="ECO:0000259" key="7">
    <source>
        <dbReference type="PROSITE" id="PS50112"/>
    </source>
</evidence>
<keyword evidence="3 6" id="KW-0812">Transmembrane</keyword>
<keyword evidence="5 6" id="KW-0472">Membrane</keyword>
<protein>
    <submittedName>
        <fullName evidence="11">EAL domain-containing protein</fullName>
    </submittedName>
</protein>
<name>A0ABW8GN39_9PROT</name>
<dbReference type="SMART" id="SM00052">
    <property type="entry name" value="EAL"/>
    <property type="match status" value="1"/>
</dbReference>
<feature type="domain" description="EAL" evidence="9">
    <location>
        <begin position="609"/>
        <end position="863"/>
    </location>
</feature>
<dbReference type="Gene3D" id="3.30.70.270">
    <property type="match status" value="1"/>
</dbReference>
<keyword evidence="4 6" id="KW-1133">Transmembrane helix</keyword>
<dbReference type="SUPFAM" id="SSF141868">
    <property type="entry name" value="EAL domain-like"/>
    <property type="match status" value="1"/>
</dbReference>
<gene>
    <name evidence="11" type="ORF">ACIKP9_11350</name>
</gene>
<evidence type="ECO:0000313" key="12">
    <source>
        <dbReference type="Proteomes" id="UP001617669"/>
    </source>
</evidence>
<evidence type="ECO:0000313" key="11">
    <source>
        <dbReference type="EMBL" id="MFJ5446826.1"/>
    </source>
</evidence>
<dbReference type="SUPFAM" id="SSF55073">
    <property type="entry name" value="Nucleotide cyclase"/>
    <property type="match status" value="1"/>
</dbReference>
<evidence type="ECO:0000256" key="4">
    <source>
        <dbReference type="ARBA" id="ARBA00022989"/>
    </source>
</evidence>
<dbReference type="PANTHER" id="PTHR44757:SF2">
    <property type="entry name" value="BIOFILM ARCHITECTURE MAINTENANCE PROTEIN MBAA"/>
    <property type="match status" value="1"/>
</dbReference>
<feature type="transmembrane region" description="Helical" evidence="6">
    <location>
        <begin position="213"/>
        <end position="230"/>
    </location>
</feature>
<dbReference type="CDD" id="cd00130">
    <property type="entry name" value="PAS"/>
    <property type="match status" value="1"/>
</dbReference>
<comment type="subcellular location">
    <subcellularLocation>
        <location evidence="1">Cell membrane</location>
        <topology evidence="1">Multi-pass membrane protein</topology>
    </subcellularLocation>
</comment>
<dbReference type="SMART" id="SM00267">
    <property type="entry name" value="GGDEF"/>
    <property type="match status" value="1"/>
</dbReference>
<dbReference type="Pfam" id="PF00563">
    <property type="entry name" value="EAL"/>
    <property type="match status" value="1"/>
</dbReference>
<evidence type="ECO:0000256" key="2">
    <source>
        <dbReference type="ARBA" id="ARBA00022475"/>
    </source>
</evidence>
<dbReference type="PROSITE" id="PS50113">
    <property type="entry name" value="PAC"/>
    <property type="match status" value="1"/>
</dbReference>
<feature type="transmembrane region" description="Helical" evidence="6">
    <location>
        <begin position="116"/>
        <end position="141"/>
    </location>
</feature>
<evidence type="ECO:0000259" key="9">
    <source>
        <dbReference type="PROSITE" id="PS50883"/>
    </source>
</evidence>
<dbReference type="Gene3D" id="3.30.450.20">
    <property type="entry name" value="PAS domain"/>
    <property type="match status" value="1"/>
</dbReference>
<feature type="transmembrane region" description="Helical" evidence="6">
    <location>
        <begin position="153"/>
        <end position="176"/>
    </location>
</feature>
<dbReference type="PROSITE" id="PS50883">
    <property type="entry name" value="EAL"/>
    <property type="match status" value="1"/>
</dbReference>
<dbReference type="Proteomes" id="UP001617669">
    <property type="component" value="Unassembled WGS sequence"/>
</dbReference>
<dbReference type="InterPro" id="IPR035919">
    <property type="entry name" value="EAL_sf"/>
</dbReference>
<reference evidence="11 12" key="1">
    <citation type="submission" date="2024-11" db="EMBL/GenBank/DDBJ databases">
        <authorList>
            <person name="Kaparullina E.N."/>
            <person name="Delegan Y.A."/>
            <person name="Doronina N.V."/>
        </authorList>
    </citation>
    <scope>NUCLEOTIDE SEQUENCE [LARGE SCALE GENOMIC DNA]</scope>
    <source>
        <strain evidence="11 12">7sh_L</strain>
    </source>
</reference>
<dbReference type="PROSITE" id="PS50112">
    <property type="entry name" value="PAS"/>
    <property type="match status" value="1"/>
</dbReference>
<sequence>MAAASSRILFRLIILAFGYFALGMLGKVLPFSVFQANLVWLPAGVAVAALLRWGMHYWPAIFAAQLALVLNAHGLDLANTLLIGALPIAYTMAYALTAWMLRISGFHYTLDRIRDIFLMMLGIVVGVLVLSVMEVAILYQAQLLGIDRLLSSLLFGWVANVLGILLLLPLLLNITWNEFLGFWRRHTRFAFLAVIVVAIEWAIFKFAPDDADQYMLFAFLVVPLVILISMRTGIMGSSIVVLVLSIVAMASTRVGDLPALAQSTSQPVWALWVLMGTLSMAGMLIVALQSSRELAERALRNSETKFRAVIENAQDGIVSIDEQGRLVEFNHAAEAMFGYRREDVLGKMLVDTLIPPAMRDAHRQGHQRYLASGVSTMLERRLELSALRADGTEFPVELTITSLKEQGVPLLTGFFRDLTERRKVETEIRNLAFYDVLTTLPNRRLLLDRLHQAIAASIRHGKHGAVLFIDLDNFKALNDSRGHDVGDLLLVEVARRLRQCVRNEDTVARLGGDEFVIVLEDLSMGLEQAIAQTKQVAQKILETINHPYQLGDLEHHNSSSIGIVLFNGNFVSIEELLKRSDTAMYEAKAAGRNTLRFFDPAMQAALERRVDMELQLRLAIVQKQLRLFCQVQVDEERKVFGAEVLLRWQHPDHGLLSPKEFVAIAEDSGLIVSIGHWVLYSACQQLKAWEGKPGFDGLQLAVNVSARQFRHVDFVDEVRKILQTTGADSSLLKLELTESVVLDNIADAIAKMNALRELGVRFSMDDFGTGYSSLAYLKRLPLTQVKIDRSFVHDITEDASDAAIVQAILAMSSTLGLRVVAEGVETEAQFSLLQSYGCRYFQGFLFSKPLRIEDFEALLQDKDFFL</sequence>
<accession>A0ABW8GN39</accession>
<dbReference type="SMART" id="SM00091">
    <property type="entry name" value="PAS"/>
    <property type="match status" value="1"/>
</dbReference>
<dbReference type="InterPro" id="IPR000700">
    <property type="entry name" value="PAS-assoc_C"/>
</dbReference>
<comment type="caution">
    <text evidence="11">The sequence shown here is derived from an EMBL/GenBank/DDBJ whole genome shotgun (WGS) entry which is preliminary data.</text>
</comment>
<feature type="transmembrane region" description="Helical" evidence="6">
    <location>
        <begin position="9"/>
        <end position="26"/>
    </location>
</feature>
<dbReference type="SUPFAM" id="SSF55785">
    <property type="entry name" value="PYP-like sensor domain (PAS domain)"/>
    <property type="match status" value="1"/>
</dbReference>